<dbReference type="GO" id="GO:0007166">
    <property type="term" value="P:cell surface receptor signaling pathway"/>
    <property type="evidence" value="ECO:0007669"/>
    <property type="project" value="InterPro"/>
</dbReference>
<organism evidence="4 5">
    <name type="scientific">Sphenodon punctatus</name>
    <name type="common">Tuatara</name>
    <name type="synonym">Hatteria punctata</name>
    <dbReference type="NCBI Taxonomy" id="8508"/>
    <lineage>
        <taxon>Eukaryota</taxon>
        <taxon>Metazoa</taxon>
        <taxon>Chordata</taxon>
        <taxon>Craniata</taxon>
        <taxon>Vertebrata</taxon>
        <taxon>Euteleostomi</taxon>
        <taxon>Lepidosauria</taxon>
        <taxon>Sphenodontia</taxon>
        <taxon>Sphenodontidae</taxon>
        <taxon>Sphenodon</taxon>
    </lineage>
</organism>
<dbReference type="GO" id="GO:0005524">
    <property type="term" value="F:ATP binding"/>
    <property type="evidence" value="ECO:0007669"/>
    <property type="project" value="UniProtKB-KW"/>
</dbReference>
<dbReference type="Pfam" id="PF22215">
    <property type="entry name" value="MLKL_N"/>
    <property type="match status" value="1"/>
</dbReference>
<dbReference type="GO" id="GO:0004672">
    <property type="term" value="F:protein kinase activity"/>
    <property type="evidence" value="ECO:0007669"/>
    <property type="project" value="InterPro"/>
</dbReference>
<dbReference type="SUPFAM" id="SSF56112">
    <property type="entry name" value="Protein kinase-like (PK-like)"/>
    <property type="match status" value="1"/>
</dbReference>
<proteinExistence type="predicted"/>
<dbReference type="CDD" id="cd21037">
    <property type="entry name" value="MLKL_NTD"/>
    <property type="match status" value="1"/>
</dbReference>
<keyword evidence="2" id="KW-0067">ATP-binding</keyword>
<dbReference type="InterPro" id="IPR000719">
    <property type="entry name" value="Prot_kinase_dom"/>
</dbReference>
<dbReference type="InterPro" id="IPR054000">
    <property type="entry name" value="MLKL_N"/>
</dbReference>
<accession>A0A8D0HGW1</accession>
<evidence type="ECO:0000313" key="4">
    <source>
        <dbReference type="Ensembl" id="ENSSPUP00000021780.1"/>
    </source>
</evidence>
<evidence type="ECO:0000256" key="2">
    <source>
        <dbReference type="ARBA" id="ARBA00022840"/>
    </source>
</evidence>
<dbReference type="Proteomes" id="UP000694392">
    <property type="component" value="Unplaced"/>
</dbReference>
<evidence type="ECO:0000313" key="5">
    <source>
        <dbReference type="Proteomes" id="UP000694392"/>
    </source>
</evidence>
<protein>
    <recommendedName>
        <fullName evidence="3">Protein kinase domain-containing protein</fullName>
    </recommendedName>
</protein>
<dbReference type="Pfam" id="PF07714">
    <property type="entry name" value="PK_Tyr_Ser-Thr"/>
    <property type="match status" value="1"/>
</dbReference>
<evidence type="ECO:0000259" key="3">
    <source>
        <dbReference type="PROSITE" id="PS50011"/>
    </source>
</evidence>
<dbReference type="InterPro" id="IPR011009">
    <property type="entry name" value="Kinase-like_dom_sf"/>
</dbReference>
<keyword evidence="5" id="KW-1185">Reference proteome</keyword>
<dbReference type="InterPro" id="IPR059179">
    <property type="entry name" value="MLKL-like_MCAfunc"/>
</dbReference>
<reference evidence="4" key="1">
    <citation type="submission" date="2025-08" db="UniProtKB">
        <authorList>
            <consortium name="Ensembl"/>
        </authorList>
    </citation>
    <scope>IDENTIFICATION</scope>
</reference>
<evidence type="ECO:0000256" key="1">
    <source>
        <dbReference type="ARBA" id="ARBA00022741"/>
    </source>
</evidence>
<dbReference type="Gene3D" id="3.30.200.20">
    <property type="entry name" value="Phosphorylase Kinase, domain 1"/>
    <property type="match status" value="1"/>
</dbReference>
<dbReference type="Gene3D" id="1.20.930.20">
    <property type="entry name" value="Adaptor protein Cbl, N-terminal domain"/>
    <property type="match status" value="1"/>
</dbReference>
<dbReference type="GeneTree" id="ENSGT00390000016453"/>
<dbReference type="PANTHER" id="PTHR44329">
    <property type="entry name" value="SERINE/THREONINE-PROTEIN KINASE TNNI3K-RELATED"/>
    <property type="match status" value="1"/>
</dbReference>
<dbReference type="GO" id="GO:0097527">
    <property type="term" value="P:necroptotic signaling pathway"/>
    <property type="evidence" value="ECO:0007669"/>
    <property type="project" value="TreeGrafter"/>
</dbReference>
<dbReference type="OMA" id="ESKVDWM"/>
<dbReference type="PROSITE" id="PS50011">
    <property type="entry name" value="PROTEIN_KINASE_DOM"/>
    <property type="match status" value="1"/>
</dbReference>
<dbReference type="Ensembl" id="ENSSPUT00000023207.1">
    <property type="protein sequence ID" value="ENSSPUP00000021780.1"/>
    <property type="gene ID" value="ENSSPUG00000016723.1"/>
</dbReference>
<sequence>MEIVEKVLSVAQVIYTQWEQVKGCKRQFQRLITRIQILLRPVETLQAQSAKHISPAVEKTLWKLLGTLAQAQELMRKYCHQNWLQKFMNAGNSAEEFTLLNEHLGDAAQGLSLLLQAEQKQFFLEACEKVTWSKEDGQDARADRATLEELLTKTKDAVNNVHGEVKHVVSKVDNVENKMDQVLQMMKDLQGAGMRRDSMEITEIEREHLTKTPWTLLMENKNHTLYKGEYHKFPVAIKVYRNPVITCTQTVREIFKKEVEALKQFESPHILRMYGICIDESGLSPCFSIIMEYCEKGTLRDVLTKEPSLTWKIRTQMALHASIGLYRLHKTGEKPKVHGCINSSKFLVTDGYGVKLTGFELCKTESSIKRNFKERKQMEVPASAYISPQGLASLYHKYDIPSEIYSFGIVLWEIVTSKIPFAGCTSQEIYQKVCEQHYQDPLGEDCPSDLRDIISQCRDYQPSNRPTTEGKRFPILRIFYLQQ</sequence>
<dbReference type="AlphaFoldDB" id="A0A8D0HGW1"/>
<dbReference type="FunFam" id="3.30.200.20:FF:000437">
    <property type="entry name" value="Mixed lineage kinase domain-like pseudokinase"/>
    <property type="match status" value="1"/>
</dbReference>
<feature type="domain" description="Protein kinase" evidence="3">
    <location>
        <begin position="184"/>
        <end position="476"/>
    </location>
</feature>
<keyword evidence="1" id="KW-0547">Nucleotide-binding</keyword>
<reference evidence="4" key="2">
    <citation type="submission" date="2025-09" db="UniProtKB">
        <authorList>
            <consortium name="Ensembl"/>
        </authorList>
    </citation>
    <scope>IDENTIFICATION</scope>
</reference>
<name>A0A8D0HGW1_SPHPU</name>
<dbReference type="InterPro" id="IPR051681">
    <property type="entry name" value="Ser/Thr_Kinases-Pseudokinases"/>
</dbReference>
<dbReference type="InterPro" id="IPR036537">
    <property type="entry name" value="Adaptor_Cbl_N_dom_sf"/>
</dbReference>
<dbReference type="InterPro" id="IPR001245">
    <property type="entry name" value="Ser-Thr/Tyr_kinase_cat_dom"/>
</dbReference>
<dbReference type="Gene3D" id="1.10.510.10">
    <property type="entry name" value="Transferase(Phosphotransferase) domain 1"/>
    <property type="match status" value="1"/>
</dbReference>
<dbReference type="PANTHER" id="PTHR44329:SF298">
    <property type="entry name" value="MIXED LINEAGE KINASE DOMAIN-LIKE PROTEIN"/>
    <property type="match status" value="1"/>
</dbReference>